<dbReference type="OrthoDB" id="6423691at2759"/>
<name>A0A8X6TD59_NEPPI</name>
<protein>
    <submittedName>
        <fullName evidence="2">Uncharacterized protein</fullName>
    </submittedName>
</protein>
<feature type="region of interest" description="Disordered" evidence="1">
    <location>
        <begin position="1"/>
        <end position="40"/>
    </location>
</feature>
<evidence type="ECO:0000313" key="3">
    <source>
        <dbReference type="Proteomes" id="UP000887013"/>
    </source>
</evidence>
<dbReference type="AlphaFoldDB" id="A0A8X6TD59"/>
<accession>A0A8X6TD59</accession>
<proteinExistence type="predicted"/>
<evidence type="ECO:0000256" key="1">
    <source>
        <dbReference type="SAM" id="MobiDB-lite"/>
    </source>
</evidence>
<gene>
    <name evidence="2" type="primary">NCL1_14294</name>
    <name evidence="2" type="ORF">NPIL_36641</name>
</gene>
<dbReference type="Proteomes" id="UP000887013">
    <property type="component" value="Unassembled WGS sequence"/>
</dbReference>
<organism evidence="2 3">
    <name type="scientific">Nephila pilipes</name>
    <name type="common">Giant wood spider</name>
    <name type="synonym">Nephila maculata</name>
    <dbReference type="NCBI Taxonomy" id="299642"/>
    <lineage>
        <taxon>Eukaryota</taxon>
        <taxon>Metazoa</taxon>
        <taxon>Ecdysozoa</taxon>
        <taxon>Arthropoda</taxon>
        <taxon>Chelicerata</taxon>
        <taxon>Arachnida</taxon>
        <taxon>Araneae</taxon>
        <taxon>Araneomorphae</taxon>
        <taxon>Entelegynae</taxon>
        <taxon>Araneoidea</taxon>
        <taxon>Nephilidae</taxon>
        <taxon>Nephila</taxon>
    </lineage>
</organism>
<reference evidence="2" key="1">
    <citation type="submission" date="2020-08" db="EMBL/GenBank/DDBJ databases">
        <title>Multicomponent nature underlies the extraordinary mechanical properties of spider dragline silk.</title>
        <authorList>
            <person name="Kono N."/>
            <person name="Nakamura H."/>
            <person name="Mori M."/>
            <person name="Yoshida Y."/>
            <person name="Ohtoshi R."/>
            <person name="Malay A.D."/>
            <person name="Moran D.A.P."/>
            <person name="Tomita M."/>
            <person name="Numata K."/>
            <person name="Arakawa K."/>
        </authorList>
    </citation>
    <scope>NUCLEOTIDE SEQUENCE</scope>
</reference>
<sequence>MGSFTSKPKERMETPVNRPCALKRIEDPRSPTEEISRTPIEVADKSLRDSSDGNYSLRINTLKEQNQYSALGSSPRVRKEFFGKDFKKLKSTFASALERETVGSSDLDDTTLVDKEVGEKENSKQ</sequence>
<keyword evidence="3" id="KW-1185">Reference proteome</keyword>
<evidence type="ECO:0000313" key="2">
    <source>
        <dbReference type="EMBL" id="GFS95064.1"/>
    </source>
</evidence>
<feature type="compositionally biased region" description="Basic and acidic residues" evidence="1">
    <location>
        <begin position="23"/>
        <end position="40"/>
    </location>
</feature>
<feature type="region of interest" description="Disordered" evidence="1">
    <location>
        <begin position="100"/>
        <end position="125"/>
    </location>
</feature>
<comment type="caution">
    <text evidence="2">The sequence shown here is derived from an EMBL/GenBank/DDBJ whole genome shotgun (WGS) entry which is preliminary data.</text>
</comment>
<feature type="compositionally biased region" description="Basic and acidic residues" evidence="1">
    <location>
        <begin position="112"/>
        <end position="125"/>
    </location>
</feature>
<dbReference type="EMBL" id="BMAW01005608">
    <property type="protein sequence ID" value="GFS95064.1"/>
    <property type="molecule type" value="Genomic_DNA"/>
</dbReference>